<evidence type="ECO:0000313" key="1">
    <source>
        <dbReference type="EMBL" id="WRQ89810.1"/>
    </source>
</evidence>
<organism evidence="1 2">
    <name type="scientific">Actomonas aquatica</name>
    <dbReference type="NCBI Taxonomy" id="2866162"/>
    <lineage>
        <taxon>Bacteria</taxon>
        <taxon>Pseudomonadati</taxon>
        <taxon>Verrucomicrobiota</taxon>
        <taxon>Opitutia</taxon>
        <taxon>Opitutales</taxon>
        <taxon>Opitutaceae</taxon>
        <taxon>Actomonas</taxon>
    </lineage>
</organism>
<dbReference type="Proteomes" id="UP000738431">
    <property type="component" value="Chromosome"/>
</dbReference>
<dbReference type="EMBL" id="CP139781">
    <property type="protein sequence ID" value="WRQ89810.1"/>
    <property type="molecule type" value="Genomic_DNA"/>
</dbReference>
<sequence length="280" mass="32346">MRSQLYECRVMHARFAPKRHRFVYRIFMLSLDLDELPALAKRLRWFSVDRANLYSLRLRDFLPLGEIKHNASPDAPADHTTAAHLKQRVLHHLAAHGIDPGPDARVQLVTLPRILGYRFNPVSFYYIRNAADEPVAALAEVTNTFHEMKPYLLSGDNRDGDTFHRRTPKHFYVSPFSDVDVAFDFTLRVPGDRLSVQIDDYTGDKRTLTSTVTGTARPLTDGALALFLLKYPLLTLRVIFLIHWHAFRLWLKRVPWFAKAARAADQRDLYRPHSSLRSES</sequence>
<dbReference type="InterPro" id="IPR010775">
    <property type="entry name" value="DUF1365"/>
</dbReference>
<gene>
    <name evidence="1" type="ORF">K1X11_010370</name>
</gene>
<accession>A0ABZ1CEL8</accession>
<reference evidence="1 2" key="2">
    <citation type="submission" date="2023-12" db="EMBL/GenBank/DDBJ databases">
        <title>Description of an unclassified Opitutus bacterium of Verrucomicrobiota.</title>
        <authorList>
            <person name="Zhang D.-F."/>
        </authorList>
    </citation>
    <scope>NUCLEOTIDE SEQUENCE [LARGE SCALE GENOMIC DNA]</scope>
    <source>
        <strain evidence="1 2">WL0086</strain>
    </source>
</reference>
<evidence type="ECO:0000313" key="2">
    <source>
        <dbReference type="Proteomes" id="UP000738431"/>
    </source>
</evidence>
<keyword evidence="2" id="KW-1185">Reference proteome</keyword>
<dbReference type="PANTHER" id="PTHR33973">
    <property type="entry name" value="OS07G0153300 PROTEIN"/>
    <property type="match status" value="1"/>
</dbReference>
<protein>
    <submittedName>
        <fullName evidence="1">DUF1365 domain-containing protein</fullName>
    </submittedName>
</protein>
<proteinExistence type="predicted"/>
<dbReference type="PANTHER" id="PTHR33973:SF4">
    <property type="entry name" value="OS07G0153300 PROTEIN"/>
    <property type="match status" value="1"/>
</dbReference>
<dbReference type="Pfam" id="PF07103">
    <property type="entry name" value="DUF1365"/>
    <property type="match status" value="1"/>
</dbReference>
<reference evidence="1 2" key="1">
    <citation type="submission" date="2021-08" db="EMBL/GenBank/DDBJ databases">
        <authorList>
            <person name="Zhang D."/>
            <person name="Zhang A."/>
            <person name="Wang L."/>
        </authorList>
    </citation>
    <scope>NUCLEOTIDE SEQUENCE [LARGE SCALE GENOMIC DNA]</scope>
    <source>
        <strain evidence="1 2">WL0086</strain>
    </source>
</reference>
<name>A0ABZ1CEL8_9BACT</name>
<dbReference type="RefSeq" id="WP_221032267.1">
    <property type="nucleotide sequence ID" value="NZ_CP139781.1"/>
</dbReference>